<name>A0ABR4NPB8_9SACH</name>
<dbReference type="SUPFAM" id="SSF64268">
    <property type="entry name" value="PX domain"/>
    <property type="match status" value="1"/>
</dbReference>
<dbReference type="Pfam" id="PF00787">
    <property type="entry name" value="PX"/>
    <property type="match status" value="1"/>
</dbReference>
<feature type="compositionally biased region" description="Acidic residues" evidence="2">
    <location>
        <begin position="8"/>
        <end position="17"/>
    </location>
</feature>
<proteinExistence type="inferred from homology"/>
<evidence type="ECO:0000313" key="5">
    <source>
        <dbReference type="Proteomes" id="UP001623330"/>
    </source>
</evidence>
<evidence type="ECO:0000256" key="2">
    <source>
        <dbReference type="SAM" id="MobiDB-lite"/>
    </source>
</evidence>
<dbReference type="InterPro" id="IPR037907">
    <property type="entry name" value="Vps17_PX"/>
</dbReference>
<sequence>MSSAVSYEPEDEVDDVLDNNPFQEPIEPTTTNSTDNENENENGHGNVNEEESTQQPDTDNEEQQKAKEKKRKEMLEKLLPERFATGQKYQLITKVSGLERVGSSANKRDNPTIIFDVTTDLPTFRKKSHKKVRKTIEEFRYLFKYLNAAVPESFIPSLPPTYTHFGINTKDDYKKVVSNFQLWFDRISSNPLILQNEELAFFIECDFDTYYPVNQYKSPISGLKRKTMKQFAPPYDEFTELAEFRPLIKSIYTHCDAIQEKLLKVSRVRKALVEDENLYGKCFVEINDNNSLYRRYGHVMTTVGDIDSIIASLDMATLYDGLTWVVRDTYVVKESLTNRHFLMKELIKAQGETKTKQEQVRKIRTRRDNSPLKVEEATRSLRAAHDYETELSKKLNRVTQNMLIERKQWLKWYDDWFRSSVRSYVLKRIEYERKKLTLLERVRTEVRKADPNGGLSRLGRPHVRKHMQQEQVDSEPGSQSQSLLGDSWTGDHRVRNQDDLSKFLTTEFDITLNEEERHQESLDAKNAASLLGTTTF</sequence>
<dbReference type="PANTHER" id="PTHR47433:SF1">
    <property type="entry name" value="VACUOLAR PROTEIN SORTING-ASSOCIATED PROTEIN 17"/>
    <property type="match status" value="1"/>
</dbReference>
<evidence type="ECO:0000259" key="3">
    <source>
        <dbReference type="SMART" id="SM00312"/>
    </source>
</evidence>
<evidence type="ECO:0000313" key="4">
    <source>
        <dbReference type="EMBL" id="KAL3229805.1"/>
    </source>
</evidence>
<comment type="subunit">
    <text evidence="1">Component of the retromer complex.</text>
</comment>
<comment type="similarity">
    <text evidence="1">Belongs to the VPS17 family.</text>
</comment>
<feature type="region of interest" description="Disordered" evidence="2">
    <location>
        <begin position="449"/>
        <end position="491"/>
    </location>
</feature>
<dbReference type="CDD" id="cd06891">
    <property type="entry name" value="PX_Vps17p"/>
    <property type="match status" value="1"/>
</dbReference>
<keyword evidence="1" id="KW-0653">Protein transport</keyword>
<dbReference type="Gene3D" id="1.20.1270.60">
    <property type="entry name" value="Arfaptin homology (AH) domain/BAR domain"/>
    <property type="match status" value="1"/>
</dbReference>
<comment type="function">
    <text evidence="1">Component of the membrane-associated retromer complex which is essential in endosome-to-Golgi retrograde transport.</text>
</comment>
<keyword evidence="1" id="KW-0813">Transport</keyword>
<dbReference type="SMART" id="SM00312">
    <property type="entry name" value="PX"/>
    <property type="match status" value="1"/>
</dbReference>
<feature type="domain" description="PX" evidence="3">
    <location>
        <begin position="88"/>
        <end position="206"/>
    </location>
</feature>
<dbReference type="PANTHER" id="PTHR47433">
    <property type="entry name" value="VACUOLAR PROTEIN SORTING-ASSOCIATED PROTEIN 17"/>
    <property type="match status" value="1"/>
</dbReference>
<feature type="compositionally biased region" description="Basic and acidic residues" evidence="2">
    <location>
        <begin position="62"/>
        <end position="71"/>
    </location>
</feature>
<comment type="caution">
    <text evidence="4">The sequence shown here is derived from an EMBL/GenBank/DDBJ whole genome shotgun (WGS) entry which is preliminary data.</text>
</comment>
<dbReference type="InterPro" id="IPR053055">
    <property type="entry name" value="VPS17"/>
</dbReference>
<dbReference type="InterPro" id="IPR036871">
    <property type="entry name" value="PX_dom_sf"/>
</dbReference>
<dbReference type="InterPro" id="IPR014461">
    <property type="entry name" value="Retromer_complex_Vps17"/>
</dbReference>
<dbReference type="InterPro" id="IPR027267">
    <property type="entry name" value="AH/BAR_dom_sf"/>
</dbReference>
<gene>
    <name evidence="4" type="ORF">RNJ44_01941</name>
</gene>
<dbReference type="Proteomes" id="UP001623330">
    <property type="component" value="Unassembled WGS sequence"/>
</dbReference>
<dbReference type="PIRSF" id="PIRSF011791">
    <property type="entry name" value="Vps17"/>
    <property type="match status" value="1"/>
</dbReference>
<reference evidence="4 5" key="1">
    <citation type="submission" date="2024-05" db="EMBL/GenBank/DDBJ databases">
        <title>Long read based assembly of the Candida bracarensis genome reveals expanded adhesin content.</title>
        <authorList>
            <person name="Marcet-Houben M."/>
            <person name="Ksiezopolska E."/>
            <person name="Gabaldon T."/>
        </authorList>
    </citation>
    <scope>NUCLEOTIDE SEQUENCE [LARGE SCALE GENOMIC DNA]</scope>
    <source>
        <strain evidence="4 5">CBM6</strain>
    </source>
</reference>
<dbReference type="InterPro" id="IPR001683">
    <property type="entry name" value="PX_dom"/>
</dbReference>
<dbReference type="EMBL" id="JBEVYD010000011">
    <property type="protein sequence ID" value="KAL3229805.1"/>
    <property type="molecule type" value="Genomic_DNA"/>
</dbReference>
<evidence type="ECO:0000256" key="1">
    <source>
        <dbReference type="PIRNR" id="PIRNR011791"/>
    </source>
</evidence>
<accession>A0ABR4NPB8</accession>
<dbReference type="Gene3D" id="3.30.1520.10">
    <property type="entry name" value="Phox-like domain"/>
    <property type="match status" value="1"/>
</dbReference>
<feature type="region of interest" description="Disordered" evidence="2">
    <location>
        <begin position="1"/>
        <end position="71"/>
    </location>
</feature>
<keyword evidence="5" id="KW-1185">Reference proteome</keyword>
<organism evidence="4 5">
    <name type="scientific">Nakaseomyces bracarensis</name>
    <dbReference type="NCBI Taxonomy" id="273131"/>
    <lineage>
        <taxon>Eukaryota</taxon>
        <taxon>Fungi</taxon>
        <taxon>Dikarya</taxon>
        <taxon>Ascomycota</taxon>
        <taxon>Saccharomycotina</taxon>
        <taxon>Saccharomycetes</taxon>
        <taxon>Saccharomycetales</taxon>
        <taxon>Saccharomycetaceae</taxon>
        <taxon>Nakaseomyces</taxon>
    </lineage>
</organism>
<protein>
    <recommendedName>
        <fullName evidence="1">Vacuolar protein sorting-associated protein 17</fullName>
    </recommendedName>
</protein>